<dbReference type="GO" id="GO:1902201">
    <property type="term" value="P:negative regulation of bacterial-type flagellum-dependent cell motility"/>
    <property type="evidence" value="ECO:0007669"/>
    <property type="project" value="TreeGrafter"/>
</dbReference>
<dbReference type="NCBIfam" id="TIGR00254">
    <property type="entry name" value="GGDEF"/>
    <property type="match status" value="1"/>
</dbReference>
<dbReference type="InterPro" id="IPR029787">
    <property type="entry name" value="Nucleotide_cyclase"/>
</dbReference>
<dbReference type="FunFam" id="3.30.70.270:FF:000001">
    <property type="entry name" value="Diguanylate cyclase domain protein"/>
    <property type="match status" value="1"/>
</dbReference>
<evidence type="ECO:0000313" key="6">
    <source>
        <dbReference type="EMBL" id="ABR72663.1"/>
    </source>
</evidence>
<feature type="transmembrane region" description="Helical" evidence="4">
    <location>
        <begin position="178"/>
        <end position="195"/>
    </location>
</feature>
<dbReference type="CDD" id="cd01949">
    <property type="entry name" value="GGDEF"/>
    <property type="match status" value="1"/>
</dbReference>
<dbReference type="SMART" id="SM00267">
    <property type="entry name" value="GGDEF"/>
    <property type="match status" value="1"/>
</dbReference>
<dbReference type="KEGG" id="mmw:Mmwyl1_3762"/>
<dbReference type="PANTHER" id="PTHR45138">
    <property type="entry name" value="REGULATORY COMPONENTS OF SENSORY TRANSDUCTION SYSTEM"/>
    <property type="match status" value="1"/>
</dbReference>
<comment type="cofactor">
    <cofactor evidence="1">
        <name>Mg(2+)</name>
        <dbReference type="ChEBI" id="CHEBI:18420"/>
    </cofactor>
</comment>
<keyword evidence="4" id="KW-0472">Membrane</keyword>
<feature type="domain" description="GGDEF" evidence="5">
    <location>
        <begin position="238"/>
        <end position="368"/>
    </location>
</feature>
<dbReference type="PANTHER" id="PTHR45138:SF9">
    <property type="entry name" value="DIGUANYLATE CYCLASE DGCM-RELATED"/>
    <property type="match status" value="1"/>
</dbReference>
<evidence type="ECO:0000256" key="3">
    <source>
        <dbReference type="ARBA" id="ARBA00034247"/>
    </source>
</evidence>
<dbReference type="HOGENOM" id="CLU_000445_11_1_6"/>
<accession>A6W1T4</accession>
<proteinExistence type="predicted"/>
<sequence>MTKHVRKPKLDNIEKNKTKTFWLTYIYVGNTDDVFSENIRRVFIINLFTSVGVLFTFPLGIESLIEGKVVLGSALILIAFLYAMNHIYLRHTHNHALSGNFVIYPLYALMIYLVYTGGVKGTGHVWIFCIPAVSLFLHGMKRGLVELSFFTFALIITMFFTDSHFAEFGYDPVLKTRILFSFVVVVFLSGIYEYSMSRFNQELKETSAKLKLVAYIDALTELLNRRGMLQRLETSSYHNFHLLLADVDFFKRINDGYGHDAGDYALSQLAKIIQMSIPEGGLASRWGGEEFLIAVCDCSESEAFALAESIRKDVEDYEFEYLDQKFRMTLSFGMATMNESTSLREAITIADSRLYGAKRAGRNRTRKN</sequence>
<feature type="transmembrane region" description="Helical" evidence="4">
    <location>
        <begin position="96"/>
        <end position="115"/>
    </location>
</feature>
<evidence type="ECO:0000256" key="2">
    <source>
        <dbReference type="ARBA" id="ARBA00012528"/>
    </source>
</evidence>
<dbReference type="Pfam" id="PF20966">
    <property type="entry name" value="MASE6"/>
    <property type="match status" value="1"/>
</dbReference>
<dbReference type="InterPro" id="IPR000160">
    <property type="entry name" value="GGDEF_dom"/>
</dbReference>
<feature type="transmembrane region" description="Helical" evidence="4">
    <location>
        <begin position="42"/>
        <end position="61"/>
    </location>
</feature>
<dbReference type="AlphaFoldDB" id="A6W1T4"/>
<dbReference type="GO" id="GO:0005886">
    <property type="term" value="C:plasma membrane"/>
    <property type="evidence" value="ECO:0007669"/>
    <property type="project" value="TreeGrafter"/>
</dbReference>
<dbReference type="eggNOG" id="COG3706">
    <property type="taxonomic scope" value="Bacteria"/>
</dbReference>
<evidence type="ECO:0000259" key="5">
    <source>
        <dbReference type="PROSITE" id="PS50887"/>
    </source>
</evidence>
<dbReference type="EMBL" id="CP000749">
    <property type="protein sequence ID" value="ABR72663.1"/>
    <property type="molecule type" value="Genomic_DNA"/>
</dbReference>
<dbReference type="GO" id="GO:0052621">
    <property type="term" value="F:diguanylate cyclase activity"/>
    <property type="evidence" value="ECO:0007669"/>
    <property type="project" value="UniProtKB-EC"/>
</dbReference>
<feature type="transmembrane region" description="Helical" evidence="4">
    <location>
        <begin position="147"/>
        <end position="166"/>
    </location>
</feature>
<dbReference type="OrthoDB" id="9813903at2"/>
<keyword evidence="4" id="KW-0812">Transmembrane</keyword>
<gene>
    <name evidence="6" type="ordered locus">Mmwyl1_3762</name>
</gene>
<dbReference type="SUPFAM" id="SSF55073">
    <property type="entry name" value="Nucleotide cyclase"/>
    <property type="match status" value="1"/>
</dbReference>
<feature type="transmembrane region" description="Helical" evidence="4">
    <location>
        <begin position="121"/>
        <end position="140"/>
    </location>
</feature>
<dbReference type="InterPro" id="IPR048435">
    <property type="entry name" value="MASE6"/>
</dbReference>
<protein>
    <recommendedName>
        <fullName evidence="2">diguanylate cyclase</fullName>
        <ecNumber evidence="2">2.7.7.65</ecNumber>
    </recommendedName>
</protein>
<reference evidence="6" key="1">
    <citation type="submission" date="2007-06" db="EMBL/GenBank/DDBJ databases">
        <title>Complete sequence of Marinomonas sp. MWYL1.</title>
        <authorList>
            <consortium name="US DOE Joint Genome Institute"/>
            <person name="Copeland A."/>
            <person name="Lucas S."/>
            <person name="Lapidus A."/>
            <person name="Barry K."/>
            <person name="Glavina del Rio T."/>
            <person name="Dalin E."/>
            <person name="Tice H."/>
            <person name="Pitluck S."/>
            <person name="Kiss H."/>
            <person name="Brettin T."/>
            <person name="Bruce D."/>
            <person name="Detter J.C."/>
            <person name="Han C."/>
            <person name="Schmutz J."/>
            <person name="Larimer F."/>
            <person name="Land M."/>
            <person name="Hauser L."/>
            <person name="Kyrpides N."/>
            <person name="Kim E."/>
            <person name="Johnston A.W.B."/>
            <person name="Todd J.D."/>
            <person name="Rogers R."/>
            <person name="Wexler M."/>
            <person name="Bond P.L."/>
            <person name="Li Y."/>
            <person name="Richardson P."/>
        </authorList>
    </citation>
    <scope>NUCLEOTIDE SEQUENCE [LARGE SCALE GENOMIC DNA]</scope>
    <source>
        <strain evidence="6">MWYL1</strain>
    </source>
</reference>
<feature type="transmembrane region" description="Helical" evidence="4">
    <location>
        <begin position="67"/>
        <end position="84"/>
    </location>
</feature>
<dbReference type="STRING" id="400668.Mmwyl1_3762"/>
<organism evidence="6">
    <name type="scientific">Marinomonas sp. (strain MWYL1)</name>
    <dbReference type="NCBI Taxonomy" id="400668"/>
    <lineage>
        <taxon>Bacteria</taxon>
        <taxon>Pseudomonadati</taxon>
        <taxon>Pseudomonadota</taxon>
        <taxon>Gammaproteobacteria</taxon>
        <taxon>Oceanospirillales</taxon>
        <taxon>Oceanospirillaceae</taxon>
        <taxon>Marinomonas</taxon>
    </lineage>
</organism>
<dbReference type="Pfam" id="PF00990">
    <property type="entry name" value="GGDEF"/>
    <property type="match status" value="1"/>
</dbReference>
<dbReference type="EC" id="2.7.7.65" evidence="2"/>
<comment type="catalytic activity">
    <reaction evidence="3">
        <text>2 GTP = 3',3'-c-di-GMP + 2 diphosphate</text>
        <dbReference type="Rhea" id="RHEA:24898"/>
        <dbReference type="ChEBI" id="CHEBI:33019"/>
        <dbReference type="ChEBI" id="CHEBI:37565"/>
        <dbReference type="ChEBI" id="CHEBI:58805"/>
        <dbReference type="EC" id="2.7.7.65"/>
    </reaction>
</comment>
<dbReference type="PROSITE" id="PS50887">
    <property type="entry name" value="GGDEF"/>
    <property type="match status" value="1"/>
</dbReference>
<evidence type="ECO:0000256" key="1">
    <source>
        <dbReference type="ARBA" id="ARBA00001946"/>
    </source>
</evidence>
<name>A6W1T4_MARMS</name>
<dbReference type="InterPro" id="IPR043128">
    <property type="entry name" value="Rev_trsase/Diguanyl_cyclase"/>
</dbReference>
<dbReference type="InterPro" id="IPR050469">
    <property type="entry name" value="Diguanylate_Cyclase"/>
</dbReference>
<dbReference type="GO" id="GO:0043709">
    <property type="term" value="P:cell adhesion involved in single-species biofilm formation"/>
    <property type="evidence" value="ECO:0007669"/>
    <property type="project" value="TreeGrafter"/>
</dbReference>
<evidence type="ECO:0000256" key="4">
    <source>
        <dbReference type="SAM" id="Phobius"/>
    </source>
</evidence>
<dbReference type="Gene3D" id="3.30.70.270">
    <property type="match status" value="1"/>
</dbReference>
<keyword evidence="4" id="KW-1133">Transmembrane helix</keyword>